<dbReference type="Gene3D" id="1.25.60.10">
    <property type="entry name" value="MgtE N-terminal domain-like"/>
    <property type="match status" value="1"/>
</dbReference>
<keyword evidence="5 9" id="KW-0460">Magnesium</keyword>
<dbReference type="GO" id="GO:0046872">
    <property type="term" value="F:metal ion binding"/>
    <property type="evidence" value="ECO:0007669"/>
    <property type="project" value="UniProtKB-KW"/>
</dbReference>
<dbReference type="InterPro" id="IPR006667">
    <property type="entry name" value="SLC41_membr_dom"/>
</dbReference>
<dbReference type="Gene3D" id="3.10.580.10">
    <property type="entry name" value="CBS-domain"/>
    <property type="match status" value="1"/>
</dbReference>
<dbReference type="InterPro" id="IPR006668">
    <property type="entry name" value="Mg_transptr_MgtE_intracell_dom"/>
</dbReference>
<feature type="transmembrane region" description="Helical" evidence="9">
    <location>
        <begin position="315"/>
        <end position="341"/>
    </location>
</feature>
<dbReference type="PANTHER" id="PTHR43773">
    <property type="entry name" value="MAGNESIUM TRANSPORTER MGTE"/>
    <property type="match status" value="1"/>
</dbReference>
<keyword evidence="6 9" id="KW-1133">Transmembrane helix</keyword>
<comment type="similarity">
    <text evidence="2 9">Belongs to the SLC41A transporter family.</text>
</comment>
<evidence type="ECO:0000256" key="6">
    <source>
        <dbReference type="ARBA" id="ARBA00022989"/>
    </source>
</evidence>
<comment type="caution">
    <text evidence="11">The sequence shown here is derived from an EMBL/GenBank/DDBJ whole genome shotgun (WGS) entry which is preliminary data.</text>
</comment>
<dbReference type="InterPro" id="IPR038076">
    <property type="entry name" value="MgtE_N_sf"/>
</dbReference>
<dbReference type="PROSITE" id="PS51371">
    <property type="entry name" value="CBS"/>
    <property type="match status" value="2"/>
</dbReference>
<keyword evidence="9" id="KW-0479">Metal-binding</keyword>
<name>A0A9J6R8S9_9BACI</name>
<feature type="transmembrane region" description="Helical" evidence="9">
    <location>
        <begin position="388"/>
        <end position="416"/>
    </location>
</feature>
<dbReference type="SUPFAM" id="SSF54631">
    <property type="entry name" value="CBS-domain pair"/>
    <property type="match status" value="1"/>
</dbReference>
<feature type="transmembrane region" description="Helical" evidence="9">
    <location>
        <begin position="428"/>
        <end position="451"/>
    </location>
</feature>
<dbReference type="EMBL" id="JAPRAT010000003">
    <property type="protein sequence ID" value="MCZ0702040.1"/>
    <property type="molecule type" value="Genomic_DNA"/>
</dbReference>
<accession>A0A9J6R8S9</accession>
<reference evidence="11" key="1">
    <citation type="submission" date="2022-11" db="EMBL/GenBank/DDBJ databases">
        <title>WGS of Natronobacillus azotifigens 24KS-1, an anaerobic diazotrophic haloalkaliphile from soda-rich habitats.</title>
        <authorList>
            <person name="Sorokin D.Y."/>
            <person name="Merkel A.Y."/>
        </authorList>
    </citation>
    <scope>NUCLEOTIDE SEQUENCE</scope>
    <source>
        <strain evidence="11">24KS-1</strain>
    </source>
</reference>
<dbReference type="AlphaFoldDB" id="A0A9J6R8S9"/>
<keyword evidence="7 9" id="KW-0472">Membrane</keyword>
<dbReference type="SUPFAM" id="SSF161093">
    <property type="entry name" value="MgtE membrane domain-like"/>
    <property type="match status" value="1"/>
</dbReference>
<feature type="transmembrane region" description="Helical" evidence="9">
    <location>
        <begin position="290"/>
        <end position="309"/>
    </location>
</feature>
<feature type="domain" description="CBS" evidence="10">
    <location>
        <begin position="206"/>
        <end position="262"/>
    </location>
</feature>
<keyword evidence="4 9" id="KW-0812">Transmembrane</keyword>
<evidence type="ECO:0000256" key="9">
    <source>
        <dbReference type="RuleBase" id="RU362011"/>
    </source>
</evidence>
<dbReference type="CDD" id="cd04606">
    <property type="entry name" value="CBS_pair_Mg_transporter"/>
    <property type="match status" value="1"/>
</dbReference>
<feature type="transmembrane region" description="Helical" evidence="9">
    <location>
        <begin position="362"/>
        <end position="382"/>
    </location>
</feature>
<evidence type="ECO:0000256" key="3">
    <source>
        <dbReference type="ARBA" id="ARBA00022448"/>
    </source>
</evidence>
<feature type="domain" description="CBS" evidence="10">
    <location>
        <begin position="142"/>
        <end position="203"/>
    </location>
</feature>
<evidence type="ECO:0000313" key="12">
    <source>
        <dbReference type="Proteomes" id="UP001084197"/>
    </source>
</evidence>
<dbReference type="GO" id="GO:0005886">
    <property type="term" value="C:plasma membrane"/>
    <property type="evidence" value="ECO:0007669"/>
    <property type="project" value="UniProtKB-SubCell"/>
</dbReference>
<dbReference type="Pfam" id="PF00571">
    <property type="entry name" value="CBS"/>
    <property type="match status" value="2"/>
</dbReference>
<sequence>MINFDEVNREEYAADVIDALKKSNKDRFLELFLDLHPTNQIDIFVQLNRELRDRVYEFIEASDFAELFEGLELDKQKQVIEELKDTYITKLFNNIPTDEIADFLPELDASASNKILVSMEKERANVVKELLTYTTETAGGIMVKEFVTVKTTEKVSEVIDNLRVSAPDAETIYYLYVIDKTDKLVGVLSLRDLIIAPSSELVENIMGTDIVTVNINADQEDVAKLMKKYDFLAVPVVTDEQELTGIITVDDVMHVMDEEVTEDFDEFIAAKGAIDVNISSFQAAKKRAPWIVMLIFFGFLTGGVIGQFEDTLEEILVLAAFIPLIMDSAGNAGTQSLAVVVRAIATGSFEKKGLWSAVKREFGTGLMLGVITAIVLLIVIPIRYPGNFALSFIVAASLFLTLSFSTIIGAVVPVVINKFKLDPAIASGPFITTVNDILGLIIYFTIATTFINYL</sequence>
<keyword evidence="12" id="KW-1185">Reference proteome</keyword>
<dbReference type="SUPFAM" id="SSF158791">
    <property type="entry name" value="MgtE N-terminal domain-like"/>
    <property type="match status" value="1"/>
</dbReference>
<comment type="function">
    <text evidence="9">Acts as a magnesium transporter.</text>
</comment>
<comment type="subcellular location">
    <subcellularLocation>
        <location evidence="9">Cell membrane</location>
        <topology evidence="9">Multi-pass membrane protein</topology>
    </subcellularLocation>
    <subcellularLocation>
        <location evidence="1">Membrane</location>
        <topology evidence="1">Multi-pass membrane protein</topology>
    </subcellularLocation>
</comment>
<organism evidence="11 12">
    <name type="scientific">Natronobacillus azotifigens</name>
    <dbReference type="NCBI Taxonomy" id="472978"/>
    <lineage>
        <taxon>Bacteria</taxon>
        <taxon>Bacillati</taxon>
        <taxon>Bacillota</taxon>
        <taxon>Bacilli</taxon>
        <taxon>Bacillales</taxon>
        <taxon>Bacillaceae</taxon>
        <taxon>Natronobacillus</taxon>
    </lineage>
</organism>
<proteinExistence type="inferred from homology"/>
<dbReference type="InterPro" id="IPR046342">
    <property type="entry name" value="CBS_dom_sf"/>
</dbReference>
<evidence type="ECO:0000256" key="2">
    <source>
        <dbReference type="ARBA" id="ARBA00009749"/>
    </source>
</evidence>
<keyword evidence="3 9" id="KW-0813">Transport</keyword>
<protein>
    <recommendedName>
        <fullName evidence="9">Magnesium transporter MgtE</fullName>
    </recommendedName>
</protein>
<comment type="subunit">
    <text evidence="9">Homodimer.</text>
</comment>
<evidence type="ECO:0000256" key="8">
    <source>
        <dbReference type="PROSITE-ProRule" id="PRU00703"/>
    </source>
</evidence>
<dbReference type="Pfam" id="PF03448">
    <property type="entry name" value="MgtE_N"/>
    <property type="match status" value="1"/>
</dbReference>
<dbReference type="PANTHER" id="PTHR43773:SF1">
    <property type="entry name" value="MAGNESIUM TRANSPORTER MGTE"/>
    <property type="match status" value="1"/>
</dbReference>
<evidence type="ECO:0000313" key="11">
    <source>
        <dbReference type="EMBL" id="MCZ0702040.1"/>
    </source>
</evidence>
<evidence type="ECO:0000256" key="4">
    <source>
        <dbReference type="ARBA" id="ARBA00022692"/>
    </source>
</evidence>
<dbReference type="InterPro" id="IPR000644">
    <property type="entry name" value="CBS_dom"/>
</dbReference>
<dbReference type="GO" id="GO:0015095">
    <property type="term" value="F:magnesium ion transmembrane transporter activity"/>
    <property type="evidence" value="ECO:0007669"/>
    <property type="project" value="UniProtKB-UniRule"/>
</dbReference>
<keyword evidence="9" id="KW-1003">Cell membrane</keyword>
<dbReference type="Pfam" id="PF01769">
    <property type="entry name" value="MgtE"/>
    <property type="match status" value="1"/>
</dbReference>
<dbReference type="RefSeq" id="WP_268778810.1">
    <property type="nucleotide sequence ID" value="NZ_JAPRAT010000003.1"/>
</dbReference>
<dbReference type="InterPro" id="IPR036739">
    <property type="entry name" value="SLC41_membr_dom_sf"/>
</dbReference>
<dbReference type="Proteomes" id="UP001084197">
    <property type="component" value="Unassembled WGS sequence"/>
</dbReference>
<evidence type="ECO:0000259" key="10">
    <source>
        <dbReference type="PROSITE" id="PS51371"/>
    </source>
</evidence>
<evidence type="ECO:0000256" key="7">
    <source>
        <dbReference type="ARBA" id="ARBA00023136"/>
    </source>
</evidence>
<evidence type="ECO:0000256" key="1">
    <source>
        <dbReference type="ARBA" id="ARBA00004141"/>
    </source>
</evidence>
<dbReference type="Gene3D" id="1.10.357.20">
    <property type="entry name" value="SLC41 divalent cation transporters, integral membrane domain"/>
    <property type="match status" value="1"/>
</dbReference>
<dbReference type="SMART" id="SM00924">
    <property type="entry name" value="MgtE_N"/>
    <property type="match status" value="1"/>
</dbReference>
<dbReference type="InterPro" id="IPR006669">
    <property type="entry name" value="MgtE_transporter"/>
</dbReference>
<gene>
    <name evidence="11" type="primary">mgtE</name>
    <name evidence="11" type="ORF">OWO01_02300</name>
</gene>
<dbReference type="SMART" id="SM00116">
    <property type="entry name" value="CBS"/>
    <property type="match status" value="2"/>
</dbReference>
<keyword evidence="8" id="KW-0129">CBS domain</keyword>
<evidence type="ECO:0000256" key="5">
    <source>
        <dbReference type="ARBA" id="ARBA00022842"/>
    </source>
</evidence>
<dbReference type="NCBIfam" id="TIGR00400">
    <property type="entry name" value="mgtE"/>
    <property type="match status" value="1"/>
</dbReference>